<proteinExistence type="predicted"/>
<protein>
    <submittedName>
        <fullName evidence="2">Jg22806 protein</fullName>
    </submittedName>
</protein>
<dbReference type="AlphaFoldDB" id="A0A8S4RYB1"/>
<organism evidence="2 3">
    <name type="scientific">Pararge aegeria aegeria</name>
    <dbReference type="NCBI Taxonomy" id="348720"/>
    <lineage>
        <taxon>Eukaryota</taxon>
        <taxon>Metazoa</taxon>
        <taxon>Ecdysozoa</taxon>
        <taxon>Arthropoda</taxon>
        <taxon>Hexapoda</taxon>
        <taxon>Insecta</taxon>
        <taxon>Pterygota</taxon>
        <taxon>Neoptera</taxon>
        <taxon>Endopterygota</taxon>
        <taxon>Lepidoptera</taxon>
        <taxon>Glossata</taxon>
        <taxon>Ditrysia</taxon>
        <taxon>Papilionoidea</taxon>
        <taxon>Nymphalidae</taxon>
        <taxon>Satyrinae</taxon>
        <taxon>Satyrini</taxon>
        <taxon>Parargina</taxon>
        <taxon>Pararge</taxon>
    </lineage>
</organism>
<name>A0A8S4RYB1_9NEOP</name>
<sequence>MRWRLGSTHRAPCGARAGPALDARHSLKLTRTPPPPTPYCRYSHYSPSTAEMSTRARLTGPVSRRALRKPTGQQAGEIEKHIEFLREEITPISLSGHVGHRLHELQHAPPEDSLAASLIRYGPL</sequence>
<comment type="caution">
    <text evidence="2">The sequence shown here is derived from an EMBL/GenBank/DDBJ whole genome shotgun (WGS) entry which is preliminary data.</text>
</comment>
<keyword evidence="3" id="KW-1185">Reference proteome</keyword>
<feature type="region of interest" description="Disordered" evidence="1">
    <location>
        <begin position="1"/>
        <end position="40"/>
    </location>
</feature>
<dbReference type="Proteomes" id="UP000838756">
    <property type="component" value="Unassembled WGS sequence"/>
</dbReference>
<evidence type="ECO:0000256" key="1">
    <source>
        <dbReference type="SAM" id="MobiDB-lite"/>
    </source>
</evidence>
<accession>A0A8S4RYB1</accession>
<dbReference type="EMBL" id="CAKXAJ010025625">
    <property type="protein sequence ID" value="CAH2242114.1"/>
    <property type="molecule type" value="Genomic_DNA"/>
</dbReference>
<gene>
    <name evidence="2" type="primary">jg22806</name>
    <name evidence="2" type="ORF">PAEG_LOCUS18471</name>
</gene>
<evidence type="ECO:0000313" key="2">
    <source>
        <dbReference type="EMBL" id="CAH2242114.1"/>
    </source>
</evidence>
<evidence type="ECO:0000313" key="3">
    <source>
        <dbReference type="Proteomes" id="UP000838756"/>
    </source>
</evidence>
<reference evidence="2" key="1">
    <citation type="submission" date="2022-03" db="EMBL/GenBank/DDBJ databases">
        <authorList>
            <person name="Lindestad O."/>
        </authorList>
    </citation>
    <scope>NUCLEOTIDE SEQUENCE</scope>
</reference>